<protein>
    <submittedName>
        <fullName evidence="3">Serine hydrolase domain-containing protein</fullName>
        <ecNumber evidence="3">3.-.-.-</ecNumber>
    </submittedName>
</protein>
<dbReference type="Pfam" id="PF00144">
    <property type="entry name" value="Beta-lactamase"/>
    <property type="match status" value="1"/>
</dbReference>
<dbReference type="EMBL" id="JBHTEE010000001">
    <property type="protein sequence ID" value="MFC7602849.1"/>
    <property type="molecule type" value="Genomic_DNA"/>
</dbReference>
<evidence type="ECO:0000313" key="3">
    <source>
        <dbReference type="EMBL" id="MFC7602849.1"/>
    </source>
</evidence>
<dbReference type="RefSeq" id="WP_343975468.1">
    <property type="nucleotide sequence ID" value="NZ_BAAAGK010000132.1"/>
</dbReference>
<dbReference type="PANTHER" id="PTHR43283">
    <property type="entry name" value="BETA-LACTAMASE-RELATED"/>
    <property type="match status" value="1"/>
</dbReference>
<evidence type="ECO:0000256" key="1">
    <source>
        <dbReference type="ARBA" id="ARBA00022801"/>
    </source>
</evidence>
<gene>
    <name evidence="3" type="ORF">ACFQVD_22355</name>
</gene>
<keyword evidence="4" id="KW-1185">Reference proteome</keyword>
<evidence type="ECO:0000313" key="4">
    <source>
        <dbReference type="Proteomes" id="UP001596514"/>
    </source>
</evidence>
<comment type="caution">
    <text evidence="3">The sequence shown here is derived from an EMBL/GenBank/DDBJ whole genome shotgun (WGS) entry which is preliminary data.</text>
</comment>
<dbReference type="Proteomes" id="UP001596514">
    <property type="component" value="Unassembled WGS sequence"/>
</dbReference>
<dbReference type="GO" id="GO:0016787">
    <property type="term" value="F:hydrolase activity"/>
    <property type="evidence" value="ECO:0007669"/>
    <property type="project" value="UniProtKB-KW"/>
</dbReference>
<dbReference type="InterPro" id="IPR050789">
    <property type="entry name" value="Diverse_Enzym_Activities"/>
</dbReference>
<accession>A0ABW2T3D0</accession>
<dbReference type="SUPFAM" id="SSF56601">
    <property type="entry name" value="beta-lactamase/transpeptidase-like"/>
    <property type="match status" value="1"/>
</dbReference>
<name>A0ABW2T3D0_9ACTN</name>
<dbReference type="PANTHER" id="PTHR43283:SF11">
    <property type="entry name" value="BETA-LACTAMASE-RELATED DOMAIN-CONTAINING PROTEIN"/>
    <property type="match status" value="1"/>
</dbReference>
<reference evidence="4" key="1">
    <citation type="journal article" date="2019" name="Int. J. Syst. Evol. Microbiol.">
        <title>The Global Catalogue of Microorganisms (GCM) 10K type strain sequencing project: providing services to taxonomists for standard genome sequencing and annotation.</title>
        <authorList>
            <consortium name="The Broad Institute Genomics Platform"/>
            <consortium name="The Broad Institute Genome Sequencing Center for Infectious Disease"/>
            <person name="Wu L."/>
            <person name="Ma J."/>
        </authorList>
    </citation>
    <scope>NUCLEOTIDE SEQUENCE [LARGE SCALE GENOMIC DNA]</scope>
    <source>
        <strain evidence="4">JCM 10083</strain>
    </source>
</reference>
<dbReference type="Gene3D" id="3.40.710.10">
    <property type="entry name" value="DD-peptidase/beta-lactamase superfamily"/>
    <property type="match status" value="1"/>
</dbReference>
<proteinExistence type="predicted"/>
<evidence type="ECO:0000259" key="2">
    <source>
        <dbReference type="Pfam" id="PF00144"/>
    </source>
</evidence>
<keyword evidence="1 3" id="KW-0378">Hydrolase</keyword>
<feature type="domain" description="Beta-lactamase-related" evidence="2">
    <location>
        <begin position="23"/>
        <end position="316"/>
    </location>
</feature>
<dbReference type="EC" id="3.-.-.-" evidence="3"/>
<sequence length="466" mass="47463">MTPGDQISTLVLQAARRLSDACDSGEVPGAALAVAAGGTTVLEAAFGLASVGDGVAATVDTPFSLASVTKPMVGTALAVLAERGALDLDAPVSRYRPLPGHEAVPTLRQVANHTGGFPTFLRFFYGDEIDRAPSRNDLLRTYARVVFPPGGRQTYSNVGYELLGAVIEEVTGSPLADALSKLIFEPLGMRSARFGEPDGGLGAARRHTSSGSAYPPYVTGHGAAAEAWCSVRDLLRFGLAHAGGTSALPAEALAASRRPTAPWPGADGYGIGWGVRHHGDLPVAFHGGSMGGVAAYLVAVPTAGIVIAALANVQSGRDLLISVANDILSALLPGFTPLVRAGGSPDDDLSSVPATEVGGAWSGSLDLPSGAVPLSLSIAPDASGTARWNSAEHAITGLHVTGSSVTVELDGLVDAPDLAARPHAPALWLHRTAAGLTGGLAAVGVQNADHPLQPDIVVWPASIRRT</sequence>
<dbReference type="InterPro" id="IPR001466">
    <property type="entry name" value="Beta-lactam-related"/>
</dbReference>
<dbReference type="InterPro" id="IPR012338">
    <property type="entry name" value="Beta-lactam/transpept-like"/>
</dbReference>
<organism evidence="3 4">
    <name type="scientific">Streptosporangium amethystogenes subsp. fukuiense</name>
    <dbReference type="NCBI Taxonomy" id="698418"/>
    <lineage>
        <taxon>Bacteria</taxon>
        <taxon>Bacillati</taxon>
        <taxon>Actinomycetota</taxon>
        <taxon>Actinomycetes</taxon>
        <taxon>Streptosporangiales</taxon>
        <taxon>Streptosporangiaceae</taxon>
        <taxon>Streptosporangium</taxon>
    </lineage>
</organism>